<gene>
    <name evidence="1" type="ORF">GWO12_07955</name>
</gene>
<organism evidence="1 2">
    <name type="scientific">Candidatus Kutchimonas denitrificans</name>
    <dbReference type="NCBI Taxonomy" id="3056748"/>
    <lineage>
        <taxon>Bacteria</taxon>
        <taxon>Pseudomonadati</taxon>
        <taxon>Gemmatimonadota</taxon>
        <taxon>Gemmatimonadia</taxon>
        <taxon>Candidatus Palauibacterales</taxon>
        <taxon>Candidatus Palauibacteraceae</taxon>
        <taxon>Candidatus Kutchimonas</taxon>
    </lineage>
</organism>
<proteinExistence type="predicted"/>
<accession>A0AAE4Z859</accession>
<dbReference type="SUPFAM" id="SSF48695">
    <property type="entry name" value="Multiheme cytochromes"/>
    <property type="match status" value="1"/>
</dbReference>
<evidence type="ECO:0000313" key="1">
    <source>
        <dbReference type="EMBL" id="NIR75034.1"/>
    </source>
</evidence>
<dbReference type="Gene3D" id="1.20.850.10">
    <property type="entry name" value="Hydroxylamine Oxidoreductase, Chain A, domain 2"/>
    <property type="match status" value="1"/>
</dbReference>
<comment type="caution">
    <text evidence="1">The sequence shown here is derived from an EMBL/GenBank/DDBJ whole genome shotgun (WGS) entry which is preliminary data.</text>
</comment>
<dbReference type="AlphaFoldDB" id="A0AAE4Z859"/>
<dbReference type="Proteomes" id="UP000702544">
    <property type="component" value="Unassembled WGS sequence"/>
</dbReference>
<name>A0AAE4Z859_9BACT</name>
<dbReference type="InterPro" id="IPR036280">
    <property type="entry name" value="Multihaem_cyt_sf"/>
</dbReference>
<protein>
    <submittedName>
        <fullName evidence="1">Hydroxylamine oxidoreductase</fullName>
    </submittedName>
</protein>
<dbReference type="Pfam" id="PF13447">
    <property type="entry name" value="Multi-haem_cyto"/>
    <property type="match status" value="1"/>
</dbReference>
<feature type="non-terminal residue" evidence="1">
    <location>
        <position position="1"/>
    </location>
</feature>
<sequence length="379" mass="43200">FASAFSGCQQCHGSNVAFQSTDGGMITVRDLEPDSDGKPTNLDAVAKIVRDDKGRPLFHAGTWPNTGIGRLNLDGSRGSCSACHSRHDFSPRRARQPENCGKCHLGPDHPQKEIYEESKHGVAYRDLKDDMNLDATDWVLGEDYAAAPTCATCHMSGNLRNGGKVTHDPGERISWTNRPPVSLVMDTDINHAIVKETDPEKRRALIHDSAEQKRNRMKEVCSHCHTPDYVNAFYKQYDDLVILYNEKFAKPGKKIMGALTEQGLITKTQFDEEIEWTWFYLWHHEGRRARHGASMMAPDYTHWHGMYEVAERFYMELIPQARELVEHARENGHGAQARAVEKVINDILARPEHQWFEQGAEDEIEKIQKEMERRYGQKS</sequence>
<evidence type="ECO:0000313" key="2">
    <source>
        <dbReference type="Proteomes" id="UP000702544"/>
    </source>
</evidence>
<dbReference type="EMBL" id="JAACAK010000053">
    <property type="protein sequence ID" value="NIR75034.1"/>
    <property type="molecule type" value="Genomic_DNA"/>
</dbReference>
<reference evidence="1 2" key="1">
    <citation type="submission" date="2020-01" db="EMBL/GenBank/DDBJ databases">
        <title>Genomes assembled from Gulf of Kutch pelagic sediment metagenomes.</title>
        <authorList>
            <person name="Chandrashekar M."/>
            <person name="Mahajan M.S."/>
            <person name="Dave K.J."/>
            <person name="Vatsa P."/>
            <person name="Nathani N.M."/>
        </authorList>
    </citation>
    <scope>NUCLEOTIDE SEQUENCE [LARGE SCALE GENOMIC DNA]</scope>
    <source>
        <strain evidence="1">KS3-K002</strain>
    </source>
</reference>